<proteinExistence type="predicted"/>
<evidence type="ECO:0000313" key="2">
    <source>
        <dbReference type="EMBL" id="KAB1069240.1"/>
    </source>
</evidence>
<reference evidence="2 3" key="1">
    <citation type="submission" date="2019-09" db="EMBL/GenBank/DDBJ databases">
        <title>YIM 48816 draft genome.</title>
        <authorList>
            <person name="Jiang L."/>
        </authorList>
    </citation>
    <scope>NUCLEOTIDE SEQUENCE [LARGE SCALE GENOMIC DNA]</scope>
    <source>
        <strain evidence="2 3">YIM 48816</strain>
    </source>
</reference>
<evidence type="ECO:0000259" key="1">
    <source>
        <dbReference type="Pfam" id="PF21834"/>
    </source>
</evidence>
<evidence type="ECO:0000313" key="3">
    <source>
        <dbReference type="Proteomes" id="UP000474159"/>
    </source>
</evidence>
<organism evidence="2 3">
    <name type="scientific">Methylobacterium soli</name>
    <dbReference type="NCBI Taxonomy" id="553447"/>
    <lineage>
        <taxon>Bacteria</taxon>
        <taxon>Pseudomonadati</taxon>
        <taxon>Pseudomonadota</taxon>
        <taxon>Alphaproteobacteria</taxon>
        <taxon>Hyphomicrobiales</taxon>
        <taxon>Methylobacteriaceae</taxon>
        <taxon>Methylobacterium</taxon>
    </lineage>
</organism>
<dbReference type="RefSeq" id="WP_151005676.1">
    <property type="nucleotide sequence ID" value="NZ_BPQY01000056.1"/>
</dbReference>
<dbReference type="InterPro" id="IPR054189">
    <property type="entry name" value="DUF6894"/>
</dbReference>
<accession>A0A6L3SS72</accession>
<comment type="caution">
    <text evidence="2">The sequence shown here is derived from an EMBL/GenBank/DDBJ whole genome shotgun (WGS) entry which is preliminary data.</text>
</comment>
<gene>
    <name evidence="2" type="ORF">F6X53_31160</name>
</gene>
<name>A0A6L3SS72_9HYPH</name>
<protein>
    <recommendedName>
        <fullName evidence="1">DUF6894 domain-containing protein</fullName>
    </recommendedName>
</protein>
<dbReference type="EMBL" id="VZZK01000078">
    <property type="protein sequence ID" value="KAB1069240.1"/>
    <property type="molecule type" value="Genomic_DNA"/>
</dbReference>
<keyword evidence="3" id="KW-1185">Reference proteome</keyword>
<dbReference type="Pfam" id="PF21834">
    <property type="entry name" value="DUF6894"/>
    <property type="match status" value="1"/>
</dbReference>
<sequence length="77" mass="8356">MPRFFFDIHDGDDIRDDAGHDLPDLKAVRAEAQRALAGMIATTPLGTNAIQIRVDVRDESGKRVVTASLLAVIEDAP</sequence>
<dbReference type="Proteomes" id="UP000474159">
    <property type="component" value="Unassembled WGS sequence"/>
</dbReference>
<feature type="domain" description="DUF6894" evidence="1">
    <location>
        <begin position="3"/>
        <end position="69"/>
    </location>
</feature>
<dbReference type="AlphaFoldDB" id="A0A6L3SS72"/>